<dbReference type="EMBL" id="CP012109">
    <property type="protein sequence ID" value="AKQ66087.1"/>
    <property type="molecule type" value="Genomic_DNA"/>
</dbReference>
<dbReference type="STRING" id="1297742.A176_002999"/>
<gene>
    <name evidence="1" type="ORF">A176_002999</name>
</gene>
<protein>
    <submittedName>
        <fullName evidence="1">Uncharacterized protein</fullName>
    </submittedName>
</protein>
<name>A0A0H4XDH4_9BACT</name>
<evidence type="ECO:0000313" key="2">
    <source>
        <dbReference type="Proteomes" id="UP000009026"/>
    </source>
</evidence>
<evidence type="ECO:0000313" key="1">
    <source>
        <dbReference type="EMBL" id="AKQ66087.1"/>
    </source>
</evidence>
<proteinExistence type="predicted"/>
<accession>A0A0H4XDH4</accession>
<dbReference type="KEGG" id="mym:A176_002999"/>
<dbReference type="PATRIC" id="fig|1297742.4.peg.3023"/>
<dbReference type="Proteomes" id="UP000009026">
    <property type="component" value="Chromosome"/>
</dbReference>
<sequence length="268" mass="30487">MEWYGSRHISDLELRTWLEQRFAARVFAINREPVADEVWVESHPRGGGDFPWRVEVYLPATSLEEELRHASACAQDTRCHVLASDERISPYTFVLLTPTGDMLHVDVETSALDESGTLIIAGPASHPVGRISSATRLEPALLTERLSPLLGVPGSQARMTESIRPPREPASPYEHSHPIVDGVHYRFTYSVSIAWEARPWRSLQQEAEDWEHVTARLARLYRQPFCAHSEHLEQVINIPGGSDSECRCIWLDGVGRREVLTKHRRRAW</sequence>
<dbReference type="AlphaFoldDB" id="A0A0H4XDH4"/>
<organism evidence="1 2">
    <name type="scientific">Pseudomyxococcus hansupus</name>
    <dbReference type="NCBI Taxonomy" id="1297742"/>
    <lineage>
        <taxon>Bacteria</taxon>
        <taxon>Pseudomonadati</taxon>
        <taxon>Myxococcota</taxon>
        <taxon>Myxococcia</taxon>
        <taxon>Myxococcales</taxon>
        <taxon>Cystobacterineae</taxon>
        <taxon>Myxococcaceae</taxon>
        <taxon>Pseudomyxococcus</taxon>
    </lineage>
</organism>
<reference evidence="1 2" key="1">
    <citation type="journal article" date="2016" name="PLoS ONE">
        <title>Complete Genome Sequence and Comparative Genomics of a Novel Myxobacterium Myxococcus hansupus.</title>
        <authorList>
            <person name="Sharma G."/>
            <person name="Narwani T."/>
            <person name="Subramanian S."/>
        </authorList>
    </citation>
    <scope>NUCLEOTIDE SEQUENCE [LARGE SCALE GENOMIC DNA]</scope>
    <source>
        <strain evidence="2">mixupus</strain>
    </source>
</reference>
<keyword evidence="2" id="KW-1185">Reference proteome</keyword>